<feature type="active site" description="Charge relay system" evidence="5">
    <location>
        <position position="249"/>
    </location>
</feature>
<keyword evidence="8" id="KW-0732">Signal</keyword>
<dbReference type="AlphaFoldDB" id="A0AAV9XB94"/>
<feature type="chain" id="PRO_5043575388" description="Peptidase S8/S53 domain-containing protein" evidence="8">
    <location>
        <begin position="24"/>
        <end position="465"/>
    </location>
</feature>
<dbReference type="PROSITE" id="PS00136">
    <property type="entry name" value="SUBTILASE_ASP"/>
    <property type="match status" value="1"/>
</dbReference>
<keyword evidence="2 5" id="KW-0645">Protease</keyword>
<feature type="compositionally biased region" description="Basic residues" evidence="7">
    <location>
        <begin position="148"/>
        <end position="169"/>
    </location>
</feature>
<dbReference type="EMBL" id="JAVHJO010000006">
    <property type="protein sequence ID" value="KAK6539365.1"/>
    <property type="molecule type" value="Genomic_DNA"/>
</dbReference>
<evidence type="ECO:0000313" key="10">
    <source>
        <dbReference type="EMBL" id="KAK6539365.1"/>
    </source>
</evidence>
<proteinExistence type="inferred from homology"/>
<dbReference type="CDD" id="cd04077">
    <property type="entry name" value="Peptidases_S8_PCSK9_ProteinaseK_like"/>
    <property type="match status" value="1"/>
</dbReference>
<keyword evidence="4 5" id="KW-0720">Serine protease</keyword>
<dbReference type="Proteomes" id="UP001365542">
    <property type="component" value="Unassembled WGS sequence"/>
</dbReference>
<dbReference type="SUPFAM" id="SSF52743">
    <property type="entry name" value="Subtilisin-like"/>
    <property type="match status" value="1"/>
</dbReference>
<feature type="region of interest" description="Disordered" evidence="7">
    <location>
        <begin position="137"/>
        <end position="170"/>
    </location>
</feature>
<evidence type="ECO:0000256" key="7">
    <source>
        <dbReference type="SAM" id="MobiDB-lite"/>
    </source>
</evidence>
<evidence type="ECO:0000256" key="4">
    <source>
        <dbReference type="ARBA" id="ARBA00022825"/>
    </source>
</evidence>
<evidence type="ECO:0000259" key="9">
    <source>
        <dbReference type="Pfam" id="PF00082"/>
    </source>
</evidence>
<protein>
    <recommendedName>
        <fullName evidence="9">Peptidase S8/S53 domain-containing protein</fullName>
    </recommendedName>
</protein>
<evidence type="ECO:0000256" key="3">
    <source>
        <dbReference type="ARBA" id="ARBA00022801"/>
    </source>
</evidence>
<feature type="domain" description="Peptidase S8/S53" evidence="9">
    <location>
        <begin position="209"/>
        <end position="444"/>
    </location>
</feature>
<dbReference type="PANTHER" id="PTHR43806:SF11">
    <property type="entry name" value="CEREVISIN-RELATED"/>
    <property type="match status" value="1"/>
</dbReference>
<evidence type="ECO:0000256" key="2">
    <source>
        <dbReference type="ARBA" id="ARBA00022670"/>
    </source>
</evidence>
<sequence>MKPVLLIPTLLLYLSTFQIFITATPSPFTEIRGARSRTLNDPTKEFTAILHKNEKRDWDKVFYSLGYNASNAIIRPRNELSRIFSTDTGLTIRTFDSHIRGFTLTLKRSDAVVLSNFPNIDSIEETHTVHSFVEPITRNDKPNSISSKRIRPRRPPHVHTHRNPSKRTPFKLQRNAPWNLHRISTSSPPVYSKHRKPNSFDFRYPPTAGEGVDIYILDTGINVNHVDFGGRARVLYSAFDDDGEDVAGHGTHIAGTTASHTYGVAKLATILGIKVFHSLNNSTSASIINGLSHAIAHHNTRKTSPDFKGSVVNLSLGIFKPSALFKQTIEDALEAGMHIAVAAGNSGTDACGVFPAGWSREMAVVSVGATDEGDGRAWFSNFGGCVDVLAPGVGVVSTSNDGTTMEKQGTSVACPHVVGVIATELVSRPDLMLDPRGMKEWILSRSIPSVRTPPEGQLLLNNGFR</sequence>
<keyword evidence="11" id="KW-1185">Reference proteome</keyword>
<keyword evidence="3 5" id="KW-0378">Hydrolase</keyword>
<dbReference type="PANTHER" id="PTHR43806">
    <property type="entry name" value="PEPTIDASE S8"/>
    <property type="match status" value="1"/>
</dbReference>
<feature type="active site" description="Charge relay system" evidence="5">
    <location>
        <position position="218"/>
    </location>
</feature>
<dbReference type="InterPro" id="IPR050131">
    <property type="entry name" value="Peptidase_S8_subtilisin-like"/>
</dbReference>
<dbReference type="InterPro" id="IPR034193">
    <property type="entry name" value="PCSK9_ProteinaseK-like"/>
</dbReference>
<dbReference type="PROSITE" id="PS51892">
    <property type="entry name" value="SUBTILASE"/>
    <property type="match status" value="1"/>
</dbReference>
<gene>
    <name evidence="10" type="ORF">TWF694_009595</name>
</gene>
<dbReference type="Pfam" id="PF00082">
    <property type="entry name" value="Peptidase_S8"/>
    <property type="match status" value="1"/>
</dbReference>
<dbReference type="InterPro" id="IPR015500">
    <property type="entry name" value="Peptidase_S8_subtilisin-rel"/>
</dbReference>
<dbReference type="InterPro" id="IPR000209">
    <property type="entry name" value="Peptidase_S8/S53_dom"/>
</dbReference>
<organism evidence="10 11">
    <name type="scientific">Orbilia ellipsospora</name>
    <dbReference type="NCBI Taxonomy" id="2528407"/>
    <lineage>
        <taxon>Eukaryota</taxon>
        <taxon>Fungi</taxon>
        <taxon>Dikarya</taxon>
        <taxon>Ascomycota</taxon>
        <taxon>Pezizomycotina</taxon>
        <taxon>Orbiliomycetes</taxon>
        <taxon>Orbiliales</taxon>
        <taxon>Orbiliaceae</taxon>
        <taxon>Orbilia</taxon>
    </lineage>
</organism>
<dbReference type="InterPro" id="IPR023828">
    <property type="entry name" value="Peptidase_S8_Ser-AS"/>
</dbReference>
<evidence type="ECO:0000313" key="11">
    <source>
        <dbReference type="Proteomes" id="UP001365542"/>
    </source>
</evidence>
<evidence type="ECO:0000256" key="1">
    <source>
        <dbReference type="ARBA" id="ARBA00011073"/>
    </source>
</evidence>
<dbReference type="PROSITE" id="PS00138">
    <property type="entry name" value="SUBTILASE_SER"/>
    <property type="match status" value="1"/>
</dbReference>
<dbReference type="InterPro" id="IPR023827">
    <property type="entry name" value="Peptidase_S8_Asp-AS"/>
</dbReference>
<reference evidence="10 11" key="1">
    <citation type="submission" date="2019-10" db="EMBL/GenBank/DDBJ databases">
        <authorList>
            <person name="Palmer J.M."/>
        </authorList>
    </citation>
    <scope>NUCLEOTIDE SEQUENCE [LARGE SCALE GENOMIC DNA]</scope>
    <source>
        <strain evidence="10 11">TWF694</strain>
    </source>
</reference>
<name>A0AAV9XB94_9PEZI</name>
<dbReference type="Gene3D" id="3.40.50.200">
    <property type="entry name" value="Peptidase S8/S53 domain"/>
    <property type="match status" value="1"/>
</dbReference>
<comment type="caution">
    <text evidence="10">The sequence shown here is derived from an EMBL/GenBank/DDBJ whole genome shotgun (WGS) entry which is preliminary data.</text>
</comment>
<evidence type="ECO:0000256" key="8">
    <source>
        <dbReference type="SAM" id="SignalP"/>
    </source>
</evidence>
<dbReference type="PRINTS" id="PR00723">
    <property type="entry name" value="SUBTILISIN"/>
</dbReference>
<comment type="similarity">
    <text evidence="1 5 6">Belongs to the peptidase S8 family.</text>
</comment>
<feature type="active site" description="Charge relay system" evidence="5">
    <location>
        <position position="411"/>
    </location>
</feature>
<evidence type="ECO:0000256" key="5">
    <source>
        <dbReference type="PROSITE-ProRule" id="PRU01240"/>
    </source>
</evidence>
<dbReference type="GO" id="GO:0004252">
    <property type="term" value="F:serine-type endopeptidase activity"/>
    <property type="evidence" value="ECO:0007669"/>
    <property type="project" value="UniProtKB-UniRule"/>
</dbReference>
<feature type="signal peptide" evidence="8">
    <location>
        <begin position="1"/>
        <end position="23"/>
    </location>
</feature>
<evidence type="ECO:0000256" key="6">
    <source>
        <dbReference type="RuleBase" id="RU003355"/>
    </source>
</evidence>
<accession>A0AAV9XB94</accession>
<dbReference type="InterPro" id="IPR036852">
    <property type="entry name" value="Peptidase_S8/S53_dom_sf"/>
</dbReference>
<dbReference type="GO" id="GO:0006508">
    <property type="term" value="P:proteolysis"/>
    <property type="evidence" value="ECO:0007669"/>
    <property type="project" value="UniProtKB-KW"/>
</dbReference>